<accession>A0AAD3NID0</accession>
<dbReference type="GO" id="GO:0045664">
    <property type="term" value="P:regulation of neuron differentiation"/>
    <property type="evidence" value="ECO:0007669"/>
    <property type="project" value="TreeGrafter"/>
</dbReference>
<name>A0AAD3NID0_LATJO</name>
<evidence type="ECO:0000256" key="1">
    <source>
        <dbReference type="SAM" id="MobiDB-lite"/>
    </source>
</evidence>
<feature type="domain" description="C2H2-type" evidence="2">
    <location>
        <begin position="230"/>
        <end position="252"/>
    </location>
</feature>
<keyword evidence="4" id="KW-1185">Reference proteome</keyword>
<dbReference type="GO" id="GO:0000981">
    <property type="term" value="F:DNA-binding transcription factor activity, RNA polymerase II-specific"/>
    <property type="evidence" value="ECO:0007669"/>
    <property type="project" value="TreeGrafter"/>
</dbReference>
<dbReference type="GO" id="GO:0005634">
    <property type="term" value="C:nucleus"/>
    <property type="evidence" value="ECO:0007669"/>
    <property type="project" value="TreeGrafter"/>
</dbReference>
<evidence type="ECO:0000259" key="2">
    <source>
        <dbReference type="PROSITE" id="PS00028"/>
    </source>
</evidence>
<dbReference type="AlphaFoldDB" id="A0AAD3NID0"/>
<proteinExistence type="predicted"/>
<dbReference type="PANTHER" id="PTHR12451:SF0">
    <property type="entry name" value="ZINC FINGER PROTEIN CASTOR HOMOLOG 1"/>
    <property type="match status" value="1"/>
</dbReference>
<feature type="region of interest" description="Disordered" evidence="1">
    <location>
        <begin position="108"/>
        <end position="147"/>
    </location>
</feature>
<reference evidence="3" key="1">
    <citation type="submission" date="2022-08" db="EMBL/GenBank/DDBJ databases">
        <title>Genome sequencing of akame (Lates japonicus).</title>
        <authorList>
            <person name="Hashiguchi Y."/>
            <person name="Takahashi H."/>
        </authorList>
    </citation>
    <scope>NUCLEOTIDE SEQUENCE</scope>
    <source>
        <strain evidence="3">Kochi</strain>
    </source>
</reference>
<dbReference type="PANTHER" id="PTHR12451">
    <property type="entry name" value="TRANSCRIPTION FACTOR CASTOR PROTEIN MING -RELATED"/>
    <property type="match status" value="1"/>
</dbReference>
<protein>
    <submittedName>
        <fullName evidence="3">Zinc finger protein castor homolog 1 isoform X1</fullName>
    </submittedName>
</protein>
<dbReference type="InterPro" id="IPR040373">
    <property type="entry name" value="CASZ1"/>
</dbReference>
<organism evidence="3 4">
    <name type="scientific">Lates japonicus</name>
    <name type="common">Japanese lates</name>
    <dbReference type="NCBI Taxonomy" id="270547"/>
    <lineage>
        <taxon>Eukaryota</taxon>
        <taxon>Metazoa</taxon>
        <taxon>Chordata</taxon>
        <taxon>Craniata</taxon>
        <taxon>Vertebrata</taxon>
        <taxon>Euteleostomi</taxon>
        <taxon>Actinopterygii</taxon>
        <taxon>Neopterygii</taxon>
        <taxon>Teleostei</taxon>
        <taxon>Neoteleostei</taxon>
        <taxon>Acanthomorphata</taxon>
        <taxon>Carangaria</taxon>
        <taxon>Carangaria incertae sedis</taxon>
        <taxon>Centropomidae</taxon>
        <taxon>Lates</taxon>
    </lineage>
</organism>
<feature type="compositionally biased region" description="Basic and acidic residues" evidence="1">
    <location>
        <begin position="120"/>
        <end position="134"/>
    </location>
</feature>
<evidence type="ECO:0000313" key="4">
    <source>
        <dbReference type="Proteomes" id="UP001279410"/>
    </source>
</evidence>
<dbReference type="GO" id="GO:0045944">
    <property type="term" value="P:positive regulation of transcription by RNA polymerase II"/>
    <property type="evidence" value="ECO:0007669"/>
    <property type="project" value="TreeGrafter"/>
</dbReference>
<evidence type="ECO:0000313" key="3">
    <source>
        <dbReference type="EMBL" id="GLD72427.1"/>
    </source>
</evidence>
<sequence length="507" mass="55208">MGLQGGASPDVGTGKDYNSWWCSWSRTGPRREPGQLLRGAELSPGCQAELHLWASSSSNLTDIAPLFLVGTLGGIGCRPLSGQQGAWEGNGQPASASQFNLVQVKQEPVDGNSGASQDSTQEHSLDLSKKDHSNESNGHPVPGNTSLLSSLMNKMSQVNPALFNAMNLKTELEQGQGGDTSEAAQYLNRVLKRPLLEKPTEIWRTYLRRFDTDDFCEAQCDFLQKVHFHCLVEDCGALFSTVDGAIKHANFHLRATLKVKPEPQFGEGKDSSEGAPLQPAAPVSMANNSSMDMAHLTSSGGYSSPPPSLLAWKQLTGSIPQMPASMPNLPANSPLATTSLENAKPQVKPGFLQFQENDPCLATDCKYSNKFHFHCLFGNCKYVCKTSGKAESHCLDHINPNNNLVNVRDQFSYYSLQCLCPNQHCEFRMRGHYHCLRPGCFLSCLHHQAAVAHQEAREGRAPCRQWFQIFHQEGGVRGGLVVSITKSTATSTASARVASSLSCLSTR</sequence>
<comment type="caution">
    <text evidence="3">The sequence shown here is derived from an EMBL/GenBank/DDBJ whole genome shotgun (WGS) entry which is preliminary data.</text>
</comment>
<dbReference type="EMBL" id="BRZM01001035">
    <property type="protein sequence ID" value="GLD72427.1"/>
    <property type="molecule type" value="Genomic_DNA"/>
</dbReference>
<gene>
    <name evidence="3" type="ORF">AKAME5_002375200</name>
</gene>
<feature type="region of interest" description="Disordered" evidence="1">
    <location>
        <begin position="262"/>
        <end position="284"/>
    </location>
</feature>
<dbReference type="PROSITE" id="PS00028">
    <property type="entry name" value="ZINC_FINGER_C2H2_1"/>
    <property type="match status" value="1"/>
</dbReference>
<dbReference type="GO" id="GO:0000977">
    <property type="term" value="F:RNA polymerase II transcription regulatory region sequence-specific DNA binding"/>
    <property type="evidence" value="ECO:0007669"/>
    <property type="project" value="TreeGrafter"/>
</dbReference>
<dbReference type="InterPro" id="IPR013087">
    <property type="entry name" value="Znf_C2H2_type"/>
</dbReference>
<dbReference type="Proteomes" id="UP001279410">
    <property type="component" value="Unassembled WGS sequence"/>
</dbReference>